<protein>
    <submittedName>
        <fullName evidence="1">Uncharacterized protein</fullName>
    </submittedName>
</protein>
<proteinExistence type="predicted"/>
<comment type="caution">
    <text evidence="1">The sequence shown here is derived from an EMBL/GenBank/DDBJ whole genome shotgun (WGS) entry which is preliminary data.</text>
</comment>
<keyword evidence="2" id="KW-1185">Reference proteome</keyword>
<gene>
    <name evidence="1" type="ORF">QAD02_001080</name>
</gene>
<reference evidence="1" key="1">
    <citation type="submission" date="2023-04" db="EMBL/GenBank/DDBJ databases">
        <title>A chromosome-level genome assembly of the parasitoid wasp Eretmocerus hayati.</title>
        <authorList>
            <person name="Zhong Y."/>
            <person name="Liu S."/>
            <person name="Liu Y."/>
        </authorList>
    </citation>
    <scope>NUCLEOTIDE SEQUENCE</scope>
    <source>
        <strain evidence="1">ZJU_SS_LIU_2023</strain>
    </source>
</reference>
<sequence>MTPSGRKLSTILLLSSFLLSLGRSLEIDEKRQIHSDPYSLDYILHESSSIATRADGSLVILGCNLLFVGDTAECAIHVVGLSGPVITYPIRHEGTLRSVPKVPEKNIVPFLKFLKRTSFDMIENVAYLLFIQPTGDSWDHDYVTMLAVDLTSGTVSKFNLPSDSTYLNGRASLSEYISLIVDHNGANLILKDPSVCGDLMPRCKFTFNKRGERLGGPFSFPIESGHATISFPRTMESADKGVLVFQDNLYEVNSIYIDTNGNTTVLHRFKNLPTRFFDTGDLYLACKYTHNLKLNLMDCVQYDWKQNKTVQLRLTPSNFSIEGDQQLIASVASLDKSTFLVAYFKCREDGQPGCSALVSSMTLDGKVLKTTRLFDDLYAKPHNAHQPAIVEVENQFCFYIFYNAESNVEDFEINYDLLNVHTKCIPRSDL</sequence>
<evidence type="ECO:0000313" key="1">
    <source>
        <dbReference type="EMBL" id="KAJ8669821.1"/>
    </source>
</evidence>
<evidence type="ECO:0000313" key="2">
    <source>
        <dbReference type="Proteomes" id="UP001239111"/>
    </source>
</evidence>
<dbReference type="EMBL" id="CM056743">
    <property type="protein sequence ID" value="KAJ8669821.1"/>
    <property type="molecule type" value="Genomic_DNA"/>
</dbReference>
<accession>A0ACC2NGP3</accession>
<dbReference type="Proteomes" id="UP001239111">
    <property type="component" value="Chromosome 3"/>
</dbReference>
<name>A0ACC2NGP3_9HYME</name>
<organism evidence="1 2">
    <name type="scientific">Eretmocerus hayati</name>
    <dbReference type="NCBI Taxonomy" id="131215"/>
    <lineage>
        <taxon>Eukaryota</taxon>
        <taxon>Metazoa</taxon>
        <taxon>Ecdysozoa</taxon>
        <taxon>Arthropoda</taxon>
        <taxon>Hexapoda</taxon>
        <taxon>Insecta</taxon>
        <taxon>Pterygota</taxon>
        <taxon>Neoptera</taxon>
        <taxon>Endopterygota</taxon>
        <taxon>Hymenoptera</taxon>
        <taxon>Apocrita</taxon>
        <taxon>Proctotrupomorpha</taxon>
        <taxon>Chalcidoidea</taxon>
        <taxon>Aphelinidae</taxon>
        <taxon>Aphelininae</taxon>
        <taxon>Eretmocerus</taxon>
    </lineage>
</organism>